<organism evidence="1 2">
    <name type="scientific">Linnemannia exigua</name>
    <dbReference type="NCBI Taxonomy" id="604196"/>
    <lineage>
        <taxon>Eukaryota</taxon>
        <taxon>Fungi</taxon>
        <taxon>Fungi incertae sedis</taxon>
        <taxon>Mucoromycota</taxon>
        <taxon>Mortierellomycotina</taxon>
        <taxon>Mortierellomycetes</taxon>
        <taxon>Mortierellales</taxon>
        <taxon>Mortierellaceae</taxon>
        <taxon>Linnemannia</taxon>
    </lineage>
</organism>
<dbReference type="AlphaFoldDB" id="A0AAD4H2E1"/>
<reference evidence="1" key="1">
    <citation type="journal article" date="2020" name="Fungal Divers.">
        <title>Resolving the Mortierellaceae phylogeny through synthesis of multi-gene phylogenetics and phylogenomics.</title>
        <authorList>
            <person name="Vandepol N."/>
            <person name="Liber J."/>
            <person name="Desiro A."/>
            <person name="Na H."/>
            <person name="Kennedy M."/>
            <person name="Barry K."/>
            <person name="Grigoriev I.V."/>
            <person name="Miller A.N."/>
            <person name="O'Donnell K."/>
            <person name="Stajich J.E."/>
            <person name="Bonito G."/>
        </authorList>
    </citation>
    <scope>NUCLEOTIDE SEQUENCE</scope>
    <source>
        <strain evidence="1">NRRL 28262</strain>
    </source>
</reference>
<protein>
    <submittedName>
        <fullName evidence="1">Uncharacterized protein</fullName>
    </submittedName>
</protein>
<dbReference type="Proteomes" id="UP001194580">
    <property type="component" value="Unassembled WGS sequence"/>
</dbReference>
<gene>
    <name evidence="1" type="ORF">BGZ95_005754</name>
</gene>
<evidence type="ECO:0000313" key="1">
    <source>
        <dbReference type="EMBL" id="KAG0255477.1"/>
    </source>
</evidence>
<name>A0AAD4H2E1_9FUNG</name>
<accession>A0AAD4H2E1</accession>
<comment type="caution">
    <text evidence="1">The sequence shown here is derived from an EMBL/GenBank/DDBJ whole genome shotgun (WGS) entry which is preliminary data.</text>
</comment>
<keyword evidence="2" id="KW-1185">Reference proteome</keyword>
<dbReference type="EMBL" id="JAAAIL010002661">
    <property type="protein sequence ID" value="KAG0255477.1"/>
    <property type="molecule type" value="Genomic_DNA"/>
</dbReference>
<proteinExistence type="predicted"/>
<evidence type="ECO:0000313" key="2">
    <source>
        <dbReference type="Proteomes" id="UP001194580"/>
    </source>
</evidence>
<sequence>MPGSDKLRDRIVAPRLRYVSMNGRWVIEDPLVLEQLLGGMFPRLKELSAIGWGGGGFSVESFVRTMRSTGGRIKKLKTHLSAIQKENEDELGVYRLLRDNKKKDKDALRTRLICRHVEYVVRKETKELEVDVVTES</sequence>